<dbReference type="Proteomes" id="UP000198937">
    <property type="component" value="Unassembled WGS sequence"/>
</dbReference>
<proteinExistence type="predicted"/>
<evidence type="ECO:0000313" key="3">
    <source>
        <dbReference type="Proteomes" id="UP000198937"/>
    </source>
</evidence>
<gene>
    <name evidence="2" type="ORF">GA0070617_4459</name>
</gene>
<accession>A0A1C6V3L6</accession>
<evidence type="ECO:0000256" key="1">
    <source>
        <dbReference type="SAM" id="MobiDB-lite"/>
    </source>
</evidence>
<keyword evidence="3" id="KW-1185">Reference proteome</keyword>
<reference evidence="2 3" key="1">
    <citation type="submission" date="2016-06" db="EMBL/GenBank/DDBJ databases">
        <authorList>
            <person name="Kjaerup R.B."/>
            <person name="Dalgaard T.S."/>
            <person name="Juul-Madsen H.R."/>
        </authorList>
    </citation>
    <scope>NUCLEOTIDE SEQUENCE [LARGE SCALE GENOMIC DNA]</scope>
    <source>
        <strain evidence="2 3">DSM 45577</strain>
    </source>
</reference>
<dbReference type="EMBL" id="FMIA01000002">
    <property type="protein sequence ID" value="SCL60737.1"/>
    <property type="molecule type" value="Genomic_DNA"/>
</dbReference>
<dbReference type="STRING" id="683228.GA0070617_4459"/>
<feature type="region of interest" description="Disordered" evidence="1">
    <location>
        <begin position="1"/>
        <end position="24"/>
    </location>
</feature>
<dbReference type="AlphaFoldDB" id="A0A1C6V3L6"/>
<sequence length="179" mass="19147">MVPTATADSASRVPPGRVSVPQPYGAAPQQRQYLSEEGIGWIAAHGGAGATTLTQLLGGTDLGCRWPDAELGEPATVMVVARTNAEGMRAMSRALNALREGRHPAGMRLTGLVLLADAPQRLPLALSRRIRVLKSVAPVHRVPWIPEWRLGRQPPKLPPALLKLAKAAGVQLDERGRRS</sequence>
<name>A0A1C6V3L6_9ACTN</name>
<protein>
    <submittedName>
        <fullName evidence="2">Uncharacterized protein</fullName>
    </submittedName>
</protein>
<organism evidence="2 3">
    <name type="scientific">Micromonospora yangpuensis</name>
    <dbReference type="NCBI Taxonomy" id="683228"/>
    <lineage>
        <taxon>Bacteria</taxon>
        <taxon>Bacillati</taxon>
        <taxon>Actinomycetota</taxon>
        <taxon>Actinomycetes</taxon>
        <taxon>Micromonosporales</taxon>
        <taxon>Micromonosporaceae</taxon>
        <taxon>Micromonospora</taxon>
    </lineage>
</organism>
<evidence type="ECO:0000313" key="2">
    <source>
        <dbReference type="EMBL" id="SCL60737.1"/>
    </source>
</evidence>